<evidence type="ECO:0000256" key="5">
    <source>
        <dbReference type="ARBA" id="ARBA00022490"/>
    </source>
</evidence>
<keyword evidence="12" id="KW-1185">Reference proteome</keyword>
<sequence>MQNISPKVQNQINMLQQMQQQMQTILSQKSQYEMTAQEARKAVEELNDTDDSAAVYMSVGTVVMQKPKAEVIAKVTEKIETLEIRIRSIEKQEKMLQEKFEKLQNQVRSEIEGRKAPEAA</sequence>
<evidence type="ECO:0000256" key="10">
    <source>
        <dbReference type="SAM" id="Coils"/>
    </source>
</evidence>
<evidence type="ECO:0000256" key="8">
    <source>
        <dbReference type="ARBA" id="ARBA00033461"/>
    </source>
</evidence>
<organism evidence="11 12">
    <name type="scientific">Methanospirillum stamsii</name>
    <dbReference type="NCBI Taxonomy" id="1277351"/>
    <lineage>
        <taxon>Archaea</taxon>
        <taxon>Methanobacteriati</taxon>
        <taxon>Methanobacteriota</taxon>
        <taxon>Stenosarchaea group</taxon>
        <taxon>Methanomicrobia</taxon>
        <taxon>Methanomicrobiales</taxon>
        <taxon>Methanospirillaceae</taxon>
        <taxon>Methanospirillum</taxon>
    </lineage>
</organism>
<dbReference type="GO" id="GO:0051131">
    <property type="term" value="P:chaperone-mediated protein complex assembly"/>
    <property type="evidence" value="ECO:0007669"/>
    <property type="project" value="TreeGrafter"/>
</dbReference>
<gene>
    <name evidence="9" type="primary">pfdB</name>
    <name evidence="11" type="ORF">DLD82_09425</name>
</gene>
<dbReference type="PANTHER" id="PTHR21431:SF0">
    <property type="entry name" value="PREFOLDIN SUBUNIT 6"/>
    <property type="match status" value="1"/>
</dbReference>
<dbReference type="GeneID" id="97608836"/>
<keyword evidence="5 9" id="KW-0963">Cytoplasm</keyword>
<evidence type="ECO:0000313" key="11">
    <source>
        <dbReference type="EMBL" id="PWR73461.1"/>
    </source>
</evidence>
<keyword evidence="6 9" id="KW-0143">Chaperone</keyword>
<comment type="subcellular location">
    <subcellularLocation>
        <location evidence="1 9">Cytoplasm</location>
    </subcellularLocation>
</comment>
<reference evidence="11 12" key="1">
    <citation type="submission" date="2018-05" db="EMBL/GenBank/DDBJ databases">
        <title>Draft genome of Methanospirillum stamsii Pt1.</title>
        <authorList>
            <person name="Dueholm M.S."/>
            <person name="Nielsen P.H."/>
            <person name="Bakmann L.F."/>
            <person name="Otzen D.E."/>
        </authorList>
    </citation>
    <scope>NUCLEOTIDE SEQUENCE [LARGE SCALE GENOMIC DNA]</scope>
    <source>
        <strain evidence="11 12">Pt1</strain>
    </source>
</reference>
<dbReference type="OrthoDB" id="107608at2157"/>
<protein>
    <recommendedName>
        <fullName evidence="4 9">Prefoldin subunit beta</fullName>
    </recommendedName>
    <alternativeName>
        <fullName evidence="8 9">GimC subunit beta</fullName>
    </alternativeName>
</protein>
<dbReference type="EMBL" id="QGMZ01000018">
    <property type="protein sequence ID" value="PWR73461.1"/>
    <property type="molecule type" value="Genomic_DNA"/>
</dbReference>
<dbReference type="CDD" id="cd23162">
    <property type="entry name" value="Prefoldin_beta_GimC"/>
    <property type="match status" value="1"/>
</dbReference>
<dbReference type="SUPFAM" id="SSF46579">
    <property type="entry name" value="Prefoldin"/>
    <property type="match status" value="1"/>
</dbReference>
<dbReference type="PANTHER" id="PTHR21431">
    <property type="entry name" value="PREFOLDIN SUBUNIT 6"/>
    <property type="match status" value="1"/>
</dbReference>
<dbReference type="GO" id="GO:0006457">
    <property type="term" value="P:protein folding"/>
    <property type="evidence" value="ECO:0007669"/>
    <property type="project" value="UniProtKB-UniRule"/>
</dbReference>
<keyword evidence="10" id="KW-0175">Coiled coil</keyword>
<comment type="similarity">
    <text evidence="2 9">Belongs to the prefoldin subunit beta family.</text>
</comment>
<dbReference type="Pfam" id="PF01920">
    <property type="entry name" value="Prefoldin_2"/>
    <property type="match status" value="1"/>
</dbReference>
<dbReference type="Proteomes" id="UP000245934">
    <property type="component" value="Unassembled WGS sequence"/>
</dbReference>
<comment type="subunit">
    <text evidence="3 9">Heterohexamer of two alpha and four beta subunits.</text>
</comment>
<dbReference type="InterPro" id="IPR002777">
    <property type="entry name" value="PFD_beta-like"/>
</dbReference>
<dbReference type="GO" id="GO:0005737">
    <property type="term" value="C:cytoplasm"/>
    <property type="evidence" value="ECO:0007669"/>
    <property type="project" value="UniProtKB-SubCell"/>
</dbReference>
<comment type="function">
    <text evidence="7 9">Molecular chaperone capable of stabilizing a range of proteins. Seems to fulfill an ATP-independent, HSP70-like function in archaeal de novo protein folding.</text>
</comment>
<proteinExistence type="inferred from homology"/>
<dbReference type="HAMAP" id="MF_00307">
    <property type="entry name" value="PfdB"/>
    <property type="match status" value="1"/>
</dbReference>
<dbReference type="GO" id="GO:0051082">
    <property type="term" value="F:unfolded protein binding"/>
    <property type="evidence" value="ECO:0007669"/>
    <property type="project" value="UniProtKB-UniRule"/>
</dbReference>
<dbReference type="AlphaFoldDB" id="A0A2V2NCY4"/>
<feature type="coiled-coil region" evidence="10">
    <location>
        <begin position="8"/>
        <end position="106"/>
    </location>
</feature>
<dbReference type="NCBIfam" id="TIGR02338">
    <property type="entry name" value="gimC_beta"/>
    <property type="match status" value="1"/>
</dbReference>
<name>A0A2V2NCY4_9EURY</name>
<evidence type="ECO:0000313" key="12">
    <source>
        <dbReference type="Proteomes" id="UP000245934"/>
    </source>
</evidence>
<evidence type="ECO:0000256" key="3">
    <source>
        <dbReference type="ARBA" id="ARBA00011716"/>
    </source>
</evidence>
<evidence type="ECO:0000256" key="9">
    <source>
        <dbReference type="HAMAP-Rule" id="MF_00307"/>
    </source>
</evidence>
<dbReference type="InterPro" id="IPR012713">
    <property type="entry name" value="PfdB"/>
</dbReference>
<comment type="caution">
    <text evidence="11">The sequence shown here is derived from an EMBL/GenBank/DDBJ whole genome shotgun (WGS) entry which is preliminary data.</text>
</comment>
<dbReference type="GO" id="GO:0016272">
    <property type="term" value="C:prefoldin complex"/>
    <property type="evidence" value="ECO:0007669"/>
    <property type="project" value="UniProtKB-UniRule"/>
</dbReference>
<evidence type="ECO:0000256" key="1">
    <source>
        <dbReference type="ARBA" id="ARBA00004496"/>
    </source>
</evidence>
<evidence type="ECO:0000256" key="7">
    <source>
        <dbReference type="ARBA" id="ARBA00025077"/>
    </source>
</evidence>
<dbReference type="Gene3D" id="1.10.287.370">
    <property type="match status" value="1"/>
</dbReference>
<dbReference type="GO" id="GO:0051087">
    <property type="term" value="F:protein-folding chaperone binding"/>
    <property type="evidence" value="ECO:0007669"/>
    <property type="project" value="TreeGrafter"/>
</dbReference>
<dbReference type="InterPro" id="IPR009053">
    <property type="entry name" value="Prefoldin"/>
</dbReference>
<evidence type="ECO:0000256" key="6">
    <source>
        <dbReference type="ARBA" id="ARBA00023186"/>
    </source>
</evidence>
<accession>A0A2V2NCY4</accession>
<evidence type="ECO:0000256" key="2">
    <source>
        <dbReference type="ARBA" id="ARBA00008045"/>
    </source>
</evidence>
<evidence type="ECO:0000256" key="4">
    <source>
        <dbReference type="ARBA" id="ARBA00016304"/>
    </source>
</evidence>
<dbReference type="RefSeq" id="WP_109940872.1">
    <property type="nucleotide sequence ID" value="NZ_CP176366.1"/>
</dbReference>